<reference evidence="9 10" key="1">
    <citation type="submission" date="2021-02" db="EMBL/GenBank/DDBJ databases">
        <authorList>
            <person name="Park J.-S."/>
        </authorList>
    </citation>
    <scope>NUCLEOTIDE SEQUENCE [LARGE SCALE GENOMIC DNA]</scope>
    <source>
        <strain evidence="9 10">188UL20-2</strain>
    </source>
</reference>
<dbReference type="Proteomes" id="UP000809621">
    <property type="component" value="Unassembled WGS sequence"/>
</dbReference>
<dbReference type="InterPro" id="IPR013675">
    <property type="entry name" value="Mtase_sm_N"/>
</dbReference>
<comment type="subunit">
    <text evidence="6">Monomer.</text>
</comment>
<dbReference type="GO" id="GO:0052914">
    <property type="term" value="F:16S rRNA (guanine(1207)-N(2))-methyltransferase activity"/>
    <property type="evidence" value="ECO:0007669"/>
    <property type="project" value="UniProtKB-EC"/>
</dbReference>
<dbReference type="InterPro" id="IPR007848">
    <property type="entry name" value="Small_mtfrase_dom"/>
</dbReference>
<gene>
    <name evidence="6 9" type="primary">rsmC</name>
    <name evidence="9" type="ORF">JQC93_15530</name>
</gene>
<dbReference type="InterPro" id="IPR023543">
    <property type="entry name" value="rRNA_ssu_MeTfrase_C"/>
</dbReference>
<evidence type="ECO:0000259" key="8">
    <source>
        <dbReference type="Pfam" id="PF08468"/>
    </source>
</evidence>
<comment type="similarity">
    <text evidence="6">Belongs to the methyltransferase superfamily. RsmC family.</text>
</comment>
<dbReference type="SUPFAM" id="SSF53335">
    <property type="entry name" value="S-adenosyl-L-methionine-dependent methyltransferases"/>
    <property type="match status" value="1"/>
</dbReference>
<dbReference type="EMBL" id="JAFEUM010000007">
    <property type="protein sequence ID" value="MBM7037820.1"/>
    <property type="molecule type" value="Genomic_DNA"/>
</dbReference>
<keyword evidence="1 6" id="KW-0963">Cytoplasm</keyword>
<evidence type="ECO:0000259" key="7">
    <source>
        <dbReference type="Pfam" id="PF05175"/>
    </source>
</evidence>
<organism evidence="9 10">
    <name type="scientific">Vibrio ulleungensis</name>
    <dbReference type="NCBI Taxonomy" id="2807619"/>
    <lineage>
        <taxon>Bacteria</taxon>
        <taxon>Pseudomonadati</taxon>
        <taxon>Pseudomonadota</taxon>
        <taxon>Gammaproteobacteria</taxon>
        <taxon>Vibrionales</taxon>
        <taxon>Vibrionaceae</taxon>
        <taxon>Vibrio</taxon>
    </lineage>
</organism>
<comment type="function">
    <text evidence="6">Specifically methylates the guanine in position 1207 of 16S rRNA in the 30S particle.</text>
</comment>
<keyword evidence="5 6" id="KW-0949">S-adenosyl-L-methionine</keyword>
<dbReference type="HAMAP" id="MF_01862">
    <property type="entry name" value="16SrRNA_methyltr_C"/>
    <property type="match status" value="1"/>
</dbReference>
<evidence type="ECO:0000256" key="2">
    <source>
        <dbReference type="ARBA" id="ARBA00022552"/>
    </source>
</evidence>
<keyword evidence="10" id="KW-1185">Reference proteome</keyword>
<comment type="caution">
    <text evidence="9">The sequence shown here is derived from an EMBL/GenBank/DDBJ whole genome shotgun (WGS) entry which is preliminary data.</text>
</comment>
<evidence type="ECO:0000256" key="5">
    <source>
        <dbReference type="ARBA" id="ARBA00022691"/>
    </source>
</evidence>
<protein>
    <recommendedName>
        <fullName evidence="6">Ribosomal RNA small subunit methyltransferase C</fullName>
        <ecNumber evidence="6">2.1.1.172</ecNumber>
    </recommendedName>
    <alternativeName>
        <fullName evidence="6">16S rRNA m2G1207 methyltransferase</fullName>
    </alternativeName>
    <alternativeName>
        <fullName evidence="6">rRNA (guanine-N(2)-)-methyltransferase RsmC</fullName>
    </alternativeName>
</protein>
<dbReference type="Gene3D" id="3.40.50.150">
    <property type="entry name" value="Vaccinia Virus protein VP39"/>
    <property type="match status" value="2"/>
</dbReference>
<feature type="domain" description="Methyltransferase small N-terminal" evidence="8">
    <location>
        <begin position="6"/>
        <end position="160"/>
    </location>
</feature>
<comment type="catalytic activity">
    <reaction evidence="6">
        <text>guanosine(1207) in 16S rRNA + S-adenosyl-L-methionine = N(2)-methylguanosine(1207) in 16S rRNA + S-adenosyl-L-homocysteine + H(+)</text>
        <dbReference type="Rhea" id="RHEA:42736"/>
        <dbReference type="Rhea" id="RHEA-COMP:10213"/>
        <dbReference type="Rhea" id="RHEA-COMP:10214"/>
        <dbReference type="ChEBI" id="CHEBI:15378"/>
        <dbReference type="ChEBI" id="CHEBI:57856"/>
        <dbReference type="ChEBI" id="CHEBI:59789"/>
        <dbReference type="ChEBI" id="CHEBI:74269"/>
        <dbReference type="ChEBI" id="CHEBI:74481"/>
        <dbReference type="EC" id="2.1.1.172"/>
    </reaction>
</comment>
<keyword evidence="4 6" id="KW-0808">Transferase</keyword>
<name>A0ABS2HJY2_9VIBR</name>
<keyword evidence="3 6" id="KW-0489">Methyltransferase</keyword>
<evidence type="ECO:0000256" key="4">
    <source>
        <dbReference type="ARBA" id="ARBA00022679"/>
    </source>
</evidence>
<proteinExistence type="inferred from homology"/>
<dbReference type="NCBIfam" id="NF007023">
    <property type="entry name" value="PRK09489.1"/>
    <property type="match status" value="1"/>
</dbReference>
<sequence>MYTAPSQIAERQIAYFENTQLLILGEIEDTFALELSKTCQQVTVVTSNFLTYQSLVQHEQLDVHFSVTVPEHVKADTLMLYWPKAKAEAKMLLAAALPHLEGDKEVCVVGENRSGVKSIEKQFEQYGSINKFDSARRCSFYWGRVTQEVPKFDLSQWYTTFTVSAGDTDIIVKSLPGVFNHGQLDEGTKLLLANLPQLNGKVLDVGCGAGIIGSIIAKRNPQVTVHLCDISAFAIESSKQTLKANQLEGTVFASNVYSDVAHNYDAIVSNPPFHAGLDTFYEAAETLLGQASAHLHAQGHIHIVANSFLKYPPIIEKSFGHCETVDKNRKFAIYHAQRS</sequence>
<dbReference type="CDD" id="cd02440">
    <property type="entry name" value="AdoMet_MTases"/>
    <property type="match status" value="1"/>
</dbReference>
<dbReference type="PANTHER" id="PTHR47816:SF4">
    <property type="entry name" value="RIBOSOMAL RNA SMALL SUBUNIT METHYLTRANSFERASE C"/>
    <property type="match status" value="1"/>
</dbReference>
<comment type="subcellular location">
    <subcellularLocation>
        <location evidence="6">Cytoplasm</location>
    </subcellularLocation>
</comment>
<dbReference type="PROSITE" id="PS00092">
    <property type="entry name" value="N6_MTASE"/>
    <property type="match status" value="1"/>
</dbReference>
<accession>A0ABS2HJY2</accession>
<dbReference type="RefSeq" id="WP_205159328.1">
    <property type="nucleotide sequence ID" value="NZ_JAFEUM010000007.1"/>
</dbReference>
<dbReference type="InterPro" id="IPR046977">
    <property type="entry name" value="RsmC/RlmG"/>
</dbReference>
<dbReference type="Pfam" id="PF05175">
    <property type="entry name" value="MTS"/>
    <property type="match status" value="1"/>
</dbReference>
<evidence type="ECO:0000256" key="1">
    <source>
        <dbReference type="ARBA" id="ARBA00022490"/>
    </source>
</evidence>
<keyword evidence="2 6" id="KW-0698">rRNA processing</keyword>
<dbReference type="EC" id="2.1.1.172" evidence="6"/>
<dbReference type="InterPro" id="IPR002052">
    <property type="entry name" value="DNA_methylase_N6_adenine_CS"/>
</dbReference>
<feature type="domain" description="Methyltransferase small" evidence="7">
    <location>
        <begin position="170"/>
        <end position="334"/>
    </location>
</feature>
<evidence type="ECO:0000256" key="3">
    <source>
        <dbReference type="ARBA" id="ARBA00022603"/>
    </source>
</evidence>
<evidence type="ECO:0000256" key="6">
    <source>
        <dbReference type="HAMAP-Rule" id="MF_01862"/>
    </source>
</evidence>
<evidence type="ECO:0000313" key="10">
    <source>
        <dbReference type="Proteomes" id="UP000809621"/>
    </source>
</evidence>
<dbReference type="Pfam" id="PF08468">
    <property type="entry name" value="MTS_N"/>
    <property type="match status" value="1"/>
</dbReference>
<evidence type="ECO:0000313" key="9">
    <source>
        <dbReference type="EMBL" id="MBM7037820.1"/>
    </source>
</evidence>
<dbReference type="PANTHER" id="PTHR47816">
    <property type="entry name" value="RIBOSOMAL RNA SMALL SUBUNIT METHYLTRANSFERASE C"/>
    <property type="match status" value="1"/>
</dbReference>
<dbReference type="InterPro" id="IPR029063">
    <property type="entry name" value="SAM-dependent_MTases_sf"/>
</dbReference>